<evidence type="ECO:0008006" key="3">
    <source>
        <dbReference type="Google" id="ProtNLM"/>
    </source>
</evidence>
<dbReference type="EMBL" id="CP012332">
    <property type="protein sequence ID" value="AKU90922.1"/>
    <property type="molecule type" value="Genomic_DNA"/>
</dbReference>
<dbReference type="AlphaFoldDB" id="A0A0K1PBP7"/>
<dbReference type="InterPro" id="IPR047679">
    <property type="entry name" value="BREX_BrxC"/>
</dbReference>
<dbReference type="STRING" id="1391653.AKJ08_1309"/>
<keyword evidence="2" id="KW-1185">Reference proteome</keyword>
<name>A0A0K1PBP7_9BACT</name>
<dbReference type="PATRIC" id="fig|1391653.3.peg.1374"/>
<sequence>MMKIRDLFQHDVTRDIPPVVYFHESSPEKLQAEVSEYIVTGGFPERDPRHTRVSEGIHEAFVKLLRNIRAEFDKRPHGCDLPNAWISGFYGSGKSSFAKLLGLALDGRALPDGKPLAEALLERDTSPLADELRQAWLGLRGYLEPIAVVFDIGGVARDDEHIHAAVVRQVQIRLGYCSKSSLVAEHELQLEQAGLWEAFEAKARAVLGKPWSAAKDAPMAEGDFSHVLHALQPDRYLDPTSWSDAMSGRATQGLSVRDAVDRISAMLDIRAPGKALFLVVDEVSQYVHQDDDRMVKLQSFGSELGRLKGMVWLLVTGQAKLEDDRAAVHKLKDRFPDRFRVHLSPTNIRDVVHRRLLQKRSPQDKVLRELFQQHRYDLELHAFGCKGVTEEDFVEVYPMLPGQVDLLLQITSAIRSSSSRAQGDEYAIRGLLQLLGEIFRQQKLADQEAGRLIPLDAIYEVQQTALDSDLQGSMARVAAHCGQVKNPLALRAARTVALLQYVQEQLPTTVELVASCLYDRVGRGPTVQQVREALESLRQANLVGYSEKSGYKIQSSAGQEWQRERDDIHVTAEAWGEHIRERLKDLVGKPELPRLEGRPFKWTALYSDGQNSADVRLDRVTEETVVSVDFRFLKERDEAGWIKRSQDDNLRERLIWVASDRQQVQDLARDLARSQRMLQRYRGREASLPAEKKRLLLEEQLREEDLHQSLGSAVADAWMAGRIYFRGLELEPAELGNAFPSALLAAAQKILPDLYPRFTAVAVTEGELGQLLERQLAGPSPKFLGGDLAVLSLDAGRYVANAVGPVPTRILQHIEEQKGVSGAALFAHFGKPPYGYAGDVIRACLVGLLRGTRIRVQTETGVLLTSVNDPGARDLFTHERQLRRAEIFPAGAGAISPRDRVAICQFFAEYLKVEVERENDPIADAVHGQFAAVRTRLRQIEGRLNELPGRPALEPALQKLAKALEDCCRSRQVEEIVREVNTRLPVLRDGMQLLGIFESDLSDAAIQSVKDAARIAGNELAQLDALGLPSQLAEGADELRSQLASERPWREIGRLRPAVEAIRAAYRNARRDLLTIQDERAAEIRGRLEARVGFERLDDDQRYQVLRKIPLALFDTTVEAVAPSLLDLRDLLPGKLHRGEEDANDALDAALAAIEEMEICKVRVELRGRELAGRGDLSKLLAEIEDVIGPKLDQGQRVRITLG</sequence>
<dbReference type="NCBIfam" id="NF033441">
    <property type="entry name" value="BREX_BrxC"/>
    <property type="match status" value="1"/>
</dbReference>
<evidence type="ECO:0000313" key="1">
    <source>
        <dbReference type="EMBL" id="AKU90922.1"/>
    </source>
</evidence>
<dbReference type="KEGG" id="vin:AKJ08_1309"/>
<organism evidence="1 2">
    <name type="scientific">Vulgatibacter incomptus</name>
    <dbReference type="NCBI Taxonomy" id="1391653"/>
    <lineage>
        <taxon>Bacteria</taxon>
        <taxon>Pseudomonadati</taxon>
        <taxon>Myxococcota</taxon>
        <taxon>Myxococcia</taxon>
        <taxon>Myxococcales</taxon>
        <taxon>Cystobacterineae</taxon>
        <taxon>Vulgatibacteraceae</taxon>
        <taxon>Vulgatibacter</taxon>
    </lineage>
</organism>
<reference evidence="1 2" key="1">
    <citation type="submission" date="2015-08" db="EMBL/GenBank/DDBJ databases">
        <authorList>
            <person name="Babu N.S."/>
            <person name="Beckwith C.J."/>
            <person name="Beseler K.G."/>
            <person name="Brison A."/>
            <person name="Carone J.V."/>
            <person name="Caskin T.P."/>
            <person name="Diamond M."/>
            <person name="Durham M.E."/>
            <person name="Foxe J.M."/>
            <person name="Go M."/>
            <person name="Henderson B.A."/>
            <person name="Jones I.B."/>
            <person name="McGettigan J.A."/>
            <person name="Micheletti S.J."/>
            <person name="Nasrallah M.E."/>
            <person name="Ortiz D."/>
            <person name="Piller C.R."/>
            <person name="Privatt S.R."/>
            <person name="Schneider S.L."/>
            <person name="Sharp S."/>
            <person name="Smith T.C."/>
            <person name="Stanton J.D."/>
            <person name="Ullery H.E."/>
            <person name="Wilson R.J."/>
            <person name="Serrano M.G."/>
            <person name="Buck G."/>
            <person name="Lee V."/>
            <person name="Wang Y."/>
            <person name="Carvalho R."/>
            <person name="Voegtly L."/>
            <person name="Shi R."/>
            <person name="Duckworth R."/>
            <person name="Johnson A."/>
            <person name="Loviza R."/>
            <person name="Walstead R."/>
            <person name="Shah Z."/>
            <person name="Kiflezghi M."/>
            <person name="Wade K."/>
            <person name="Ball S.L."/>
            <person name="Bradley K.W."/>
            <person name="Asai D.J."/>
            <person name="Bowman C.A."/>
            <person name="Russell D.A."/>
            <person name="Pope W.H."/>
            <person name="Jacobs-Sera D."/>
            <person name="Hendrix R.W."/>
            <person name="Hatfull G.F."/>
        </authorList>
    </citation>
    <scope>NUCLEOTIDE SEQUENCE [LARGE SCALE GENOMIC DNA]</scope>
    <source>
        <strain evidence="1 2">DSM 27710</strain>
    </source>
</reference>
<proteinExistence type="predicted"/>
<gene>
    <name evidence="1" type="ORF">AKJ08_1309</name>
</gene>
<protein>
    <recommendedName>
        <fullName evidence="3">BREX system P-loop protein BrxC</fullName>
    </recommendedName>
</protein>
<accession>A0A0K1PBP7</accession>
<evidence type="ECO:0000313" key="2">
    <source>
        <dbReference type="Proteomes" id="UP000055590"/>
    </source>
</evidence>
<dbReference type="Proteomes" id="UP000055590">
    <property type="component" value="Chromosome"/>
</dbReference>